<dbReference type="InterPro" id="IPR015424">
    <property type="entry name" value="PyrdxlP-dep_Trfase"/>
</dbReference>
<dbReference type="NCBIfam" id="TIGR01976">
    <property type="entry name" value="am_tr_V_VC1184"/>
    <property type="match status" value="1"/>
</dbReference>
<keyword evidence="3" id="KW-1185">Reference proteome</keyword>
<dbReference type="InterPro" id="IPR015422">
    <property type="entry name" value="PyrdxlP-dep_Trfase_small"/>
</dbReference>
<proteinExistence type="predicted"/>
<evidence type="ECO:0000313" key="2">
    <source>
        <dbReference type="EMBL" id="MCU7377205.1"/>
    </source>
</evidence>
<dbReference type="InterPro" id="IPR011340">
    <property type="entry name" value="Cys_dSase-rel"/>
</dbReference>
<dbReference type="AlphaFoldDB" id="A0A9J6QMU4"/>
<evidence type="ECO:0000313" key="3">
    <source>
        <dbReference type="Proteomes" id="UP001065549"/>
    </source>
</evidence>
<dbReference type="SUPFAM" id="SSF53383">
    <property type="entry name" value="PLP-dependent transferases"/>
    <property type="match status" value="1"/>
</dbReference>
<dbReference type="RefSeq" id="WP_253020654.1">
    <property type="nucleotide sequence ID" value="NZ_JAOSHN010000001.1"/>
</dbReference>
<name>A0A9J6QMU4_9FIRM</name>
<comment type="caution">
    <text evidence="2">The sequence shown here is derived from an EMBL/GenBank/DDBJ whole genome shotgun (WGS) entry which is preliminary data.</text>
</comment>
<dbReference type="PANTHER" id="PTHR43586">
    <property type="entry name" value="CYSTEINE DESULFURASE"/>
    <property type="match status" value="1"/>
</dbReference>
<reference evidence="2" key="1">
    <citation type="submission" date="2022-09" db="EMBL/GenBank/DDBJ databases">
        <title>Culturomic study of gut microbiota in children with autism spectrum disorder.</title>
        <authorList>
            <person name="Efimov B.A."/>
            <person name="Chaplin A.V."/>
            <person name="Sokolova S.R."/>
            <person name="Pikina A.P."/>
            <person name="Korzhanova M."/>
            <person name="Belova V."/>
            <person name="Korostin D."/>
        </authorList>
    </citation>
    <scope>NUCLEOTIDE SEQUENCE</scope>
    <source>
        <strain evidence="2">ASD5510</strain>
    </source>
</reference>
<evidence type="ECO:0000259" key="1">
    <source>
        <dbReference type="Pfam" id="PF00266"/>
    </source>
</evidence>
<dbReference type="GO" id="GO:0003824">
    <property type="term" value="F:catalytic activity"/>
    <property type="evidence" value="ECO:0007669"/>
    <property type="project" value="UniProtKB-ARBA"/>
</dbReference>
<dbReference type="Gene3D" id="3.90.1150.10">
    <property type="entry name" value="Aspartate Aminotransferase, domain 1"/>
    <property type="match status" value="1"/>
</dbReference>
<organism evidence="2 3">
    <name type="scientific">Hominibacterium faecale</name>
    <dbReference type="NCBI Taxonomy" id="2839743"/>
    <lineage>
        <taxon>Bacteria</taxon>
        <taxon>Bacillati</taxon>
        <taxon>Bacillota</taxon>
        <taxon>Clostridia</taxon>
        <taxon>Peptostreptococcales</taxon>
        <taxon>Anaerovoracaceae</taxon>
        <taxon>Hominibacterium</taxon>
    </lineage>
</organism>
<gene>
    <name evidence="2" type="ORF">OBO34_02430</name>
</gene>
<sequence>MKKNFKFDVDYIREQFPALAKTVNGYHEAFLDGPGGTQVPRRVARAVCDYLFYYNANEEGAFRTSVKSDELVVNCRKIFAEFFNCDPCEVAFGENTSSNNFKMAFCFARMFEPGDEILITNIDHEANRSPWRLLEQLGFVVKVVDIHPETITLDFEDFKSKLSHKTKIFAINWAANSCGTITDVKKFIAEAHKYGAITIVDSVHYAPHKLIDVKEIDTDILQCSAYKYFGPHLGVTYCKKELGDKLNSTRVQAYDNTRMPLKLETGTLAMELVNGAAEAVKFIADAGKHHMNQLEDEVKNYSGLRKEIAAGMKAFEYYEDELADALRAKLTDIAGLKIYGPGEGAPRTPTVSFRIEGVHAHDIAAALADKGLNVWDGDYYAIATIRDVLGLEPVGGLVRVGFAPYNLMSEVDRVYEVVKEFGR</sequence>
<dbReference type="EMBL" id="JAOSHN010000001">
    <property type="protein sequence ID" value="MCU7377205.1"/>
    <property type="molecule type" value="Genomic_DNA"/>
</dbReference>
<dbReference type="Pfam" id="PF00266">
    <property type="entry name" value="Aminotran_5"/>
    <property type="match status" value="2"/>
</dbReference>
<accession>A0A9J6QMU4</accession>
<dbReference type="InterPro" id="IPR015421">
    <property type="entry name" value="PyrdxlP-dep_Trfase_major"/>
</dbReference>
<dbReference type="Proteomes" id="UP001065549">
    <property type="component" value="Unassembled WGS sequence"/>
</dbReference>
<feature type="domain" description="Aminotransferase class V" evidence="1">
    <location>
        <begin position="310"/>
        <end position="414"/>
    </location>
</feature>
<protein>
    <submittedName>
        <fullName evidence="2">Cysteine desulfurase-like protein</fullName>
    </submittedName>
</protein>
<dbReference type="PANTHER" id="PTHR43586:SF21">
    <property type="entry name" value="PYRIDOXAL PHOSPHATE (PLP)-DEPENDENT ASPARTATE AMINOTRANSFERASE SUPERFAMILY"/>
    <property type="match status" value="1"/>
</dbReference>
<feature type="domain" description="Aminotransferase class V" evidence="1">
    <location>
        <begin position="30"/>
        <end position="301"/>
    </location>
</feature>
<dbReference type="InterPro" id="IPR000192">
    <property type="entry name" value="Aminotrans_V_dom"/>
</dbReference>
<dbReference type="Gene3D" id="3.40.640.10">
    <property type="entry name" value="Type I PLP-dependent aspartate aminotransferase-like (Major domain)"/>
    <property type="match status" value="1"/>
</dbReference>